<protein>
    <submittedName>
        <fullName evidence="1">Uncharacterized protein</fullName>
    </submittedName>
</protein>
<keyword evidence="2" id="KW-1185">Reference proteome</keyword>
<sequence>MKKLVPDPPATLCISPGLSHEDAIRRAEEYLKKALHLAGSLPDPVEERYQIMQSDALLDLRIAKAFLSVALSPSTEAVPV</sequence>
<dbReference type="Proteomes" id="UP001335100">
    <property type="component" value="Unassembled WGS sequence"/>
</dbReference>
<gene>
    <name evidence="1" type="ORF">V0R50_08630</name>
</gene>
<dbReference type="EMBL" id="JAZDQJ010000007">
    <property type="protein sequence ID" value="MEE1933285.1"/>
    <property type="molecule type" value="Genomic_DNA"/>
</dbReference>
<evidence type="ECO:0000313" key="2">
    <source>
        <dbReference type="Proteomes" id="UP001335100"/>
    </source>
</evidence>
<name>A0ABU7HP25_9PSED</name>
<accession>A0ABU7HP25</accession>
<comment type="caution">
    <text evidence="1">The sequence shown here is derived from an EMBL/GenBank/DDBJ whole genome shotgun (WGS) entry which is preliminary data.</text>
</comment>
<proteinExistence type="predicted"/>
<evidence type="ECO:0000313" key="1">
    <source>
        <dbReference type="EMBL" id="MEE1933285.1"/>
    </source>
</evidence>
<organism evidence="1 2">
    <name type="scientific">Pseudomonas ulcerans</name>
    <dbReference type="NCBI Taxonomy" id="3115852"/>
    <lineage>
        <taxon>Bacteria</taxon>
        <taxon>Pseudomonadati</taxon>
        <taxon>Pseudomonadota</taxon>
        <taxon>Gammaproteobacteria</taxon>
        <taxon>Pseudomonadales</taxon>
        <taxon>Pseudomonadaceae</taxon>
        <taxon>Pseudomonas</taxon>
    </lineage>
</organism>
<dbReference type="RefSeq" id="WP_330074172.1">
    <property type="nucleotide sequence ID" value="NZ_JAZDQJ010000007.1"/>
</dbReference>
<reference evidence="1 2" key="1">
    <citation type="submission" date="2024-01" db="EMBL/GenBank/DDBJ databases">
        <title>Unpublished Manusciprt.</title>
        <authorList>
            <person name="Duman M."/>
            <person name="Valdes E.G."/>
            <person name="Ajmi N."/>
            <person name="Altun S."/>
            <person name="Saticioglu I.B."/>
        </authorList>
    </citation>
    <scope>NUCLEOTIDE SEQUENCE [LARGE SCALE GENOMIC DNA]</scope>
    <source>
        <strain evidence="1 2">148P</strain>
    </source>
</reference>